<dbReference type="InterPro" id="IPR050742">
    <property type="entry name" value="Helicase_Restrict-Modif_Enz"/>
</dbReference>
<dbReference type="Pfam" id="PF02384">
    <property type="entry name" value="N6_Mtase"/>
    <property type="match status" value="1"/>
</dbReference>
<dbReference type="AlphaFoldDB" id="A0RWC4"/>
<keyword evidence="3" id="KW-0067">ATP-binding</keyword>
<dbReference type="SMART" id="SM00490">
    <property type="entry name" value="HELICc"/>
    <property type="match status" value="1"/>
</dbReference>
<dbReference type="Pfam" id="PF22240">
    <property type="entry name" value="ISP_coupler"/>
    <property type="match status" value="1"/>
</dbReference>
<dbReference type="REBASE" id="648980">
    <property type="entry name" value="CsyAORF1009P"/>
</dbReference>
<dbReference type="CDD" id="cd22333">
    <property type="entry name" value="LlaBIII_nuclease-like"/>
    <property type="match status" value="1"/>
</dbReference>
<dbReference type="GO" id="GO:0003677">
    <property type="term" value="F:DNA binding"/>
    <property type="evidence" value="ECO:0007669"/>
    <property type="project" value="InterPro"/>
</dbReference>
<sequence length="1175" mass="133799">MTTVEIKTIQTFDDVLDYIDKTSKSTTVKGAKFEKLTREFLLKDRQFAKRFKEVHMWNKWPDRKDDRLTGIDLMAVEHNGEWCAIQCKFYDKDKSSTVDDSDVSKFLSKATSLEKKHKRTVNTLFAYTTHRITREAESKLKYHKCYLMGRDVFRSSSIDWSMYPKWHVKPVKELYPHQLGAMDNVMDGFKRSNRGKMIMACGTGKTLTSLRIAEKIVGNGYALYLVPSISLIRQTIREWSENAKMGHHYCVVCSDKSSGDEGSVIEVPFPPTTDKDEIKKIMYEKPLKSMCVVFSTYQSIEQVSKAMEGKKFDLILCDEAHRTTGIEGNEKDSPFIMAHKDEHVQSAKRLYMTATERIYGEKIRSEKDVFSMDDEESYGPLFHEFTFGEAVAKGLLTEYKIRVPILREEELADGEDNAIDEEGRLDERILFGSVWKGLNYDNERQKKMLQRVIAFTDRIKASQEFAGKYKEDDRTQDEDDKEIIDRTVDRSFNRTVSRLPKLRNLAKKGKFNGVQVRHIDGTMRSGVRAAKLDWLGDSGSDPETCRILSNAKCLSEGVDVPNLDGIIFLKPRKSKVDVIQSVGRVMRRAGDEKEYGYIILPIILRRDMTLAQSMEDEAKWKTVWQVIKALQSHDKNLVAEINRLAVDGNGETPEGPDGLLPGCVEIIYKGDRGEGMTPVLARTVATKLIEVNSHRQYFELKARKLGKTAKGMAEVIQRAYDRGNKNVVGTVDELCLDLKKVVNDSVDEKETVKVLAQHKALSEVFNVLFAEEFRSSNPVASALDAAMRKIGLTYELEDFERFYKETRNEMSNFRTVKGKQELIKKIYGSFLEGFDPDNQSRNGIVYTPDEVIDFIIHSVQDVLKHHFKSSLTDTSVKVFDPFTGTGAFVTHLLESGLIGKEKLYRKYKHDIWVNELSLLAYYVASVNIESTYASIRNGGHVSFESINYTDTLTHHPTQRVDKSKRGKIIKLAGKMEEINENIQKINMQHIHVIMGNPPYSFANENAKYPLIDARIKDTYAMEFKRKYPEGGNINSLFDSYIRSIRWASDRIGNAGVIAFVTNAGFLRNSSAAGLRVCLKKEFNEVWCFDLRGRQVGVQGKESDEEGGKIFGSGSRTPVVITILVRNPKLDKKDQDGNRARNATVYYRDYNDIIVVLDPLTLTSSCKACHGRVIPA</sequence>
<dbReference type="CDD" id="cd18785">
    <property type="entry name" value="SF2_C"/>
    <property type="match status" value="1"/>
</dbReference>
<dbReference type="SUPFAM" id="SSF53335">
    <property type="entry name" value="S-adenosyl-L-methionine-dependent methyltransferases"/>
    <property type="match status" value="1"/>
</dbReference>
<dbReference type="SMART" id="SM00487">
    <property type="entry name" value="DEXDc"/>
    <property type="match status" value="1"/>
</dbReference>
<dbReference type="InterPro" id="IPR027417">
    <property type="entry name" value="P-loop_NTPase"/>
</dbReference>
<dbReference type="Pfam" id="PF13156">
    <property type="entry name" value="Mrr_cat_2"/>
    <property type="match status" value="1"/>
</dbReference>
<dbReference type="EMBL" id="DP000238">
    <property type="protein sequence ID" value="ABK77641.1"/>
    <property type="molecule type" value="Genomic_DNA"/>
</dbReference>
<evidence type="ECO:0000313" key="4">
    <source>
        <dbReference type="Proteomes" id="UP000000758"/>
    </source>
</evidence>
<dbReference type="GO" id="GO:0005524">
    <property type="term" value="F:ATP binding"/>
    <property type="evidence" value="ECO:0007669"/>
    <property type="project" value="InterPro"/>
</dbReference>
<dbReference type="InterPro" id="IPR011335">
    <property type="entry name" value="Restrct_endonuc-II-like"/>
</dbReference>
<name>A0RWC4_CENSY</name>
<dbReference type="EnsemblBacteria" id="ABK77641">
    <property type="protein sequence ID" value="ABK77641"/>
    <property type="gene ID" value="CENSYa_1009"/>
</dbReference>
<keyword evidence="4" id="KW-1185">Reference proteome</keyword>
<feature type="domain" description="Helicase ATP-binding" evidence="1">
    <location>
        <begin position="186"/>
        <end position="355"/>
    </location>
</feature>
<evidence type="ECO:0000313" key="3">
    <source>
        <dbReference type="EMBL" id="ABK77641.1"/>
    </source>
</evidence>
<dbReference type="Gene3D" id="3.40.50.150">
    <property type="entry name" value="Vaccinia Virus protein VP39"/>
    <property type="match status" value="1"/>
</dbReference>
<dbReference type="STRING" id="414004.CENSYa_1009"/>
<evidence type="ECO:0000259" key="2">
    <source>
        <dbReference type="PROSITE" id="PS51194"/>
    </source>
</evidence>
<dbReference type="InterPro" id="IPR029063">
    <property type="entry name" value="SAM-dependent_MTases_sf"/>
</dbReference>
<dbReference type="GO" id="GO:0005829">
    <property type="term" value="C:cytosol"/>
    <property type="evidence" value="ECO:0007669"/>
    <property type="project" value="TreeGrafter"/>
</dbReference>
<dbReference type="SUPFAM" id="SSF52980">
    <property type="entry name" value="Restriction endonuclease-like"/>
    <property type="match status" value="1"/>
</dbReference>
<accession>A0RWC4</accession>
<keyword evidence="3" id="KW-0347">Helicase</keyword>
<dbReference type="InterPro" id="IPR053980">
    <property type="entry name" value="ISP_coupler"/>
</dbReference>
<gene>
    <name evidence="3" type="ordered locus">CENSYa_1009</name>
</gene>
<feature type="domain" description="Helicase C-terminal" evidence="2">
    <location>
        <begin position="461"/>
        <end position="638"/>
    </location>
</feature>
<dbReference type="PANTHER" id="PTHR47396:SF1">
    <property type="entry name" value="ATP-DEPENDENT HELICASE IRC3-RELATED"/>
    <property type="match status" value="1"/>
</dbReference>
<dbReference type="GO" id="GO:0016787">
    <property type="term" value="F:hydrolase activity"/>
    <property type="evidence" value="ECO:0007669"/>
    <property type="project" value="InterPro"/>
</dbReference>
<keyword evidence="3" id="KW-0378">Hydrolase</keyword>
<dbReference type="KEGG" id="csy:CENSYa_1009"/>
<dbReference type="GO" id="GO:0008170">
    <property type="term" value="F:N-methyltransferase activity"/>
    <property type="evidence" value="ECO:0007669"/>
    <property type="project" value="InterPro"/>
</dbReference>
<dbReference type="Gene3D" id="3.40.50.300">
    <property type="entry name" value="P-loop containing nucleotide triphosphate hydrolases"/>
    <property type="match status" value="2"/>
</dbReference>
<dbReference type="InterPro" id="IPR006935">
    <property type="entry name" value="Helicase/UvrB_N"/>
</dbReference>
<dbReference type="Pfam" id="PF00271">
    <property type="entry name" value="Helicase_C"/>
    <property type="match status" value="1"/>
</dbReference>
<dbReference type="PATRIC" id="fig|414004.10.peg.932"/>
<dbReference type="InterPro" id="IPR003356">
    <property type="entry name" value="DNA_methylase_A-5"/>
</dbReference>
<dbReference type="Pfam" id="PF04851">
    <property type="entry name" value="ResIII"/>
    <property type="match status" value="1"/>
</dbReference>
<reference evidence="3 4" key="1">
    <citation type="journal article" date="2006" name="Proc. Natl. Acad. Sci. U.S.A.">
        <title>Genomic analysis of the uncultivated marine crenarchaeote Cenarchaeum symbiosum.</title>
        <authorList>
            <person name="Hallam S.J."/>
            <person name="Konstantinidis K.T."/>
            <person name="Putnam N."/>
            <person name="Schleper C."/>
            <person name="Watanabe Y."/>
            <person name="Sugahara J."/>
            <person name="Preston C."/>
            <person name="de la Torre J."/>
            <person name="Richardson P.M."/>
            <person name="DeLong E.F."/>
        </authorList>
    </citation>
    <scope>NUCLEOTIDE SEQUENCE [LARGE SCALE GENOMIC DNA]</scope>
    <source>
        <strain evidence="4">A</strain>
    </source>
</reference>
<dbReference type="GO" id="GO:0140097">
    <property type="term" value="F:catalytic activity, acting on DNA"/>
    <property type="evidence" value="ECO:0007669"/>
    <property type="project" value="UniProtKB-ARBA"/>
</dbReference>
<organism evidence="3 4">
    <name type="scientific">Cenarchaeum symbiosum (strain A)</name>
    <dbReference type="NCBI Taxonomy" id="414004"/>
    <lineage>
        <taxon>Archaea</taxon>
        <taxon>Nitrososphaerota</taxon>
        <taxon>Candidatus Cenarchaeales</taxon>
        <taxon>Candidatus Cenarchaeaceae</taxon>
        <taxon>Candidatus Cenarchaeum</taxon>
    </lineage>
</organism>
<dbReference type="InterPro" id="IPR014001">
    <property type="entry name" value="Helicase_ATP-bd"/>
</dbReference>
<dbReference type="InterPro" id="IPR039442">
    <property type="entry name" value="Mrr-like_dom"/>
</dbReference>
<proteinExistence type="predicted"/>
<keyword evidence="3" id="KW-0547">Nucleotide-binding</keyword>
<dbReference type="PROSITE" id="PS51192">
    <property type="entry name" value="HELICASE_ATP_BIND_1"/>
    <property type="match status" value="1"/>
</dbReference>
<dbReference type="InterPro" id="IPR001650">
    <property type="entry name" value="Helicase_C-like"/>
</dbReference>
<dbReference type="GO" id="GO:0004386">
    <property type="term" value="F:helicase activity"/>
    <property type="evidence" value="ECO:0007669"/>
    <property type="project" value="UniProtKB-KW"/>
</dbReference>
<dbReference type="HOGENOM" id="CLU_002151_1_0_2"/>
<dbReference type="PRINTS" id="PR00507">
    <property type="entry name" value="N12N6MTFRASE"/>
</dbReference>
<dbReference type="SUPFAM" id="SSF52540">
    <property type="entry name" value="P-loop containing nucleoside triphosphate hydrolases"/>
    <property type="match status" value="1"/>
</dbReference>
<protein>
    <submittedName>
        <fullName evidence="3">Helicase</fullName>
    </submittedName>
</protein>
<dbReference type="PANTHER" id="PTHR47396">
    <property type="entry name" value="TYPE I RESTRICTION ENZYME ECOKI R PROTEIN"/>
    <property type="match status" value="1"/>
</dbReference>
<evidence type="ECO:0000259" key="1">
    <source>
        <dbReference type="PROSITE" id="PS51192"/>
    </source>
</evidence>
<dbReference type="PROSITE" id="PS51194">
    <property type="entry name" value="HELICASE_CTER"/>
    <property type="match status" value="1"/>
</dbReference>
<dbReference type="Proteomes" id="UP000000758">
    <property type="component" value="Chromosome"/>
</dbReference>